<evidence type="ECO:0000313" key="4">
    <source>
        <dbReference type="Proteomes" id="UP000008291"/>
    </source>
</evidence>
<dbReference type="SMART" id="SM00769">
    <property type="entry name" value="WHy"/>
    <property type="match status" value="1"/>
</dbReference>
<dbReference type="eggNOG" id="COG5608">
    <property type="taxonomic scope" value="Bacteria"/>
</dbReference>
<evidence type="ECO:0000256" key="1">
    <source>
        <dbReference type="SAM" id="SignalP"/>
    </source>
</evidence>
<dbReference type="SUPFAM" id="SSF117070">
    <property type="entry name" value="LEA14-like"/>
    <property type="match status" value="1"/>
</dbReference>
<dbReference type="Pfam" id="PF03168">
    <property type="entry name" value="LEA_2"/>
    <property type="match status" value="1"/>
</dbReference>
<organism evidence="3 4">
    <name type="scientific">Thiobacillus denitrificans (strain ATCC 25259 / T1)</name>
    <dbReference type="NCBI Taxonomy" id="292415"/>
    <lineage>
        <taxon>Bacteria</taxon>
        <taxon>Pseudomonadati</taxon>
        <taxon>Pseudomonadota</taxon>
        <taxon>Betaproteobacteria</taxon>
        <taxon>Nitrosomonadales</taxon>
        <taxon>Thiobacillaceae</taxon>
        <taxon>Thiobacillus</taxon>
    </lineage>
</organism>
<accession>Q3SME4</accession>
<dbReference type="STRING" id="292415.Tbd_0149"/>
<dbReference type="Gene3D" id="2.60.40.1820">
    <property type="match status" value="1"/>
</dbReference>
<keyword evidence="1" id="KW-0732">Signal</keyword>
<dbReference type="KEGG" id="tbd:Tbd_0149"/>
<evidence type="ECO:0000259" key="2">
    <source>
        <dbReference type="SMART" id="SM00769"/>
    </source>
</evidence>
<feature type="chain" id="PRO_5004229140" evidence="1">
    <location>
        <begin position="25"/>
        <end position="160"/>
    </location>
</feature>
<feature type="domain" description="Water stress and hypersensitive response" evidence="2">
    <location>
        <begin position="32"/>
        <end position="143"/>
    </location>
</feature>
<dbReference type="EMBL" id="CP000116">
    <property type="protein sequence ID" value="AAZ96102.1"/>
    <property type="molecule type" value="Genomic_DNA"/>
</dbReference>
<dbReference type="InterPro" id="IPR004864">
    <property type="entry name" value="LEA_2"/>
</dbReference>
<keyword evidence="4" id="KW-1185">Reference proteome</keyword>
<dbReference type="Proteomes" id="UP000008291">
    <property type="component" value="Chromosome"/>
</dbReference>
<sequence length="160" mass="17315">MSAMLRRALASCLVFILAACSALAPKPLPPEVSVAAVEVRSVGVFEQRFEILLRVTNPNAFALTIEALEFDLEVNGQPFARGLSPLPTPLGATAETEVVIEAVTRSDDLIRQLGTLARGQLKQGVPYRLRGRVKTDKSPRWLPFEHAGVYGAPRPPDGTI</sequence>
<dbReference type="InterPro" id="IPR013990">
    <property type="entry name" value="WHy-dom"/>
</dbReference>
<keyword evidence="3" id="KW-0449">Lipoprotein</keyword>
<dbReference type="RefSeq" id="WP_011310662.1">
    <property type="nucleotide sequence ID" value="NC_007404.1"/>
</dbReference>
<feature type="signal peptide" evidence="1">
    <location>
        <begin position="1"/>
        <end position="24"/>
    </location>
</feature>
<evidence type="ECO:0000313" key="3">
    <source>
        <dbReference type="EMBL" id="AAZ96102.1"/>
    </source>
</evidence>
<name>Q3SME4_THIDA</name>
<proteinExistence type="predicted"/>
<reference evidence="3 4" key="1">
    <citation type="journal article" date="2006" name="J. Bacteriol.">
        <title>The genome sequence of the obligately chemolithoautotrophic, facultatively anaerobic bacterium Thiobacillus denitrificans.</title>
        <authorList>
            <person name="Beller H.R."/>
            <person name="Chain P.S."/>
            <person name="Letain T.E."/>
            <person name="Chakicherla A."/>
            <person name="Larimer F.W."/>
            <person name="Richardson P.M."/>
            <person name="Coleman M.A."/>
            <person name="Wood A.P."/>
            <person name="Kelly D.P."/>
        </authorList>
    </citation>
    <scope>NUCLEOTIDE SEQUENCE [LARGE SCALE GENOMIC DNA]</scope>
    <source>
        <strain evidence="3 4">ATCC 25259</strain>
    </source>
</reference>
<dbReference type="HOGENOM" id="CLU_120005_0_0_4"/>
<dbReference type="PROSITE" id="PS51257">
    <property type="entry name" value="PROKAR_LIPOPROTEIN"/>
    <property type="match status" value="1"/>
</dbReference>
<dbReference type="GO" id="GO:0009269">
    <property type="term" value="P:response to desiccation"/>
    <property type="evidence" value="ECO:0007669"/>
    <property type="project" value="InterPro"/>
</dbReference>
<protein>
    <submittedName>
        <fullName evidence="3">Lipoprotein, putative</fullName>
    </submittedName>
</protein>
<gene>
    <name evidence="3" type="ordered locus">Tbd_0149</name>
</gene>
<dbReference type="AlphaFoldDB" id="Q3SME4"/>